<feature type="region of interest" description="Disordered" evidence="11">
    <location>
        <begin position="1"/>
        <end position="24"/>
    </location>
</feature>
<evidence type="ECO:0000256" key="3">
    <source>
        <dbReference type="ARBA" id="ARBA00022737"/>
    </source>
</evidence>
<feature type="non-terminal residue" evidence="12">
    <location>
        <position position="236"/>
    </location>
</feature>
<evidence type="ECO:0000313" key="13">
    <source>
        <dbReference type="Proteomes" id="UP000531168"/>
    </source>
</evidence>
<comment type="subcellular location">
    <subcellularLocation>
        <location evidence="1">Cytoplasm</location>
        <location evidence="1">Cytoskeleton</location>
        <location evidence="1">Flagellum axoneme</location>
    </subcellularLocation>
</comment>
<sequence>EYEGERNAEGERHGRGKARLPNGDAYNGEYEHGLRNGQGTYRFKNGACYIGTYLQNKKHGQGTFFYPDGSKYEGDWVDDRRHGHGQYTYANGDTYTGEWFNHYRHGQGTYVYKDTGSKYVGGWVHGNQEGEAELIYLNHRFKGRFSNGKPVGHGKYVFDIGCEQHGEYTQEQDKGEEEEEEPSFLAEPKWKASKITKLTPWTPHGETPPPPKEAALEAPAAAEPEAGAEGDGMEER</sequence>
<keyword evidence="5" id="KW-0969">Cilium</keyword>
<evidence type="ECO:0000256" key="8">
    <source>
        <dbReference type="ARBA" id="ARBA00023273"/>
    </source>
</evidence>
<evidence type="ECO:0000256" key="9">
    <source>
        <dbReference type="ARBA" id="ARBA00056649"/>
    </source>
</evidence>
<evidence type="ECO:0000256" key="2">
    <source>
        <dbReference type="ARBA" id="ARBA00022490"/>
    </source>
</evidence>
<protein>
    <recommendedName>
        <fullName evidence="10">Radial spoke head 1 homolog</fullName>
    </recommendedName>
</protein>
<keyword evidence="4" id="KW-0282">Flagellum</keyword>
<evidence type="ECO:0000256" key="7">
    <source>
        <dbReference type="ARBA" id="ARBA00023254"/>
    </source>
</evidence>
<dbReference type="FunFam" id="2.20.110.10:FF:000010">
    <property type="entry name" value="Radial spoke head 1 homolog"/>
    <property type="match status" value="1"/>
</dbReference>
<keyword evidence="7" id="KW-0469">Meiosis</keyword>
<dbReference type="GO" id="GO:0051321">
    <property type="term" value="P:meiotic cell cycle"/>
    <property type="evidence" value="ECO:0007669"/>
    <property type="project" value="UniProtKB-KW"/>
</dbReference>
<dbReference type="InterPro" id="IPR003409">
    <property type="entry name" value="MORN"/>
</dbReference>
<keyword evidence="8" id="KW-0966">Cell projection</keyword>
<feature type="compositionally biased region" description="Low complexity" evidence="11">
    <location>
        <begin position="216"/>
        <end position="225"/>
    </location>
</feature>
<accession>A0A7L0MC79</accession>
<dbReference type="Proteomes" id="UP000531168">
    <property type="component" value="Unassembled WGS sequence"/>
</dbReference>
<evidence type="ECO:0000256" key="10">
    <source>
        <dbReference type="ARBA" id="ARBA00073772"/>
    </source>
</evidence>
<dbReference type="PANTHER" id="PTHR43215">
    <property type="entry name" value="RADIAL SPOKE HEAD 1 HOMOLOG"/>
    <property type="match status" value="1"/>
</dbReference>
<dbReference type="GO" id="GO:0031514">
    <property type="term" value="C:motile cilium"/>
    <property type="evidence" value="ECO:0007669"/>
    <property type="project" value="TreeGrafter"/>
</dbReference>
<evidence type="ECO:0000256" key="5">
    <source>
        <dbReference type="ARBA" id="ARBA00023069"/>
    </source>
</evidence>
<dbReference type="SUPFAM" id="SSF82185">
    <property type="entry name" value="Histone H3 K4-specific methyltransferase SET7/9 N-terminal domain"/>
    <property type="match status" value="2"/>
</dbReference>
<dbReference type="GO" id="GO:0035082">
    <property type="term" value="P:axoneme assembly"/>
    <property type="evidence" value="ECO:0007669"/>
    <property type="project" value="TreeGrafter"/>
</dbReference>
<comment type="function">
    <text evidence="9">Functions as part of axonemal radial spoke complexes that play an important part in the motility of sperm and cilia.</text>
</comment>
<dbReference type="PANTHER" id="PTHR43215:SF14">
    <property type="entry name" value="RADIAL SPOKE HEAD 1 HOMOLOG"/>
    <property type="match status" value="1"/>
</dbReference>
<feature type="non-terminal residue" evidence="12">
    <location>
        <position position="1"/>
    </location>
</feature>
<keyword evidence="2" id="KW-0963">Cytoplasm</keyword>
<reference evidence="12 13" key="1">
    <citation type="submission" date="2019-09" db="EMBL/GenBank/DDBJ databases">
        <title>Bird 10,000 Genomes (B10K) Project - Family phase.</title>
        <authorList>
            <person name="Zhang G."/>
        </authorList>
    </citation>
    <scope>NUCLEOTIDE SEQUENCE [LARGE SCALE GENOMIC DNA]</scope>
    <source>
        <strain evidence="12">B10K-DU-001-46</strain>
        <tissue evidence="12">Muscle</tissue>
    </source>
</reference>
<gene>
    <name evidence="12" type="primary">Rsph1</name>
    <name evidence="12" type="ORF">AMAGUI_R00937</name>
</gene>
<feature type="region of interest" description="Disordered" evidence="11">
    <location>
        <begin position="167"/>
        <end position="236"/>
    </location>
</feature>
<comment type="caution">
    <text evidence="12">The sequence shown here is derived from an EMBL/GenBank/DDBJ whole genome shotgun (WGS) entry which is preliminary data.</text>
</comment>
<dbReference type="SMART" id="SM00698">
    <property type="entry name" value="MORN"/>
    <property type="match status" value="7"/>
</dbReference>
<feature type="compositionally biased region" description="Acidic residues" evidence="11">
    <location>
        <begin position="226"/>
        <end position="236"/>
    </location>
</feature>
<dbReference type="AlphaFoldDB" id="A0A7L0MC79"/>
<evidence type="ECO:0000256" key="6">
    <source>
        <dbReference type="ARBA" id="ARBA00023212"/>
    </source>
</evidence>
<feature type="compositionally biased region" description="Basic and acidic residues" evidence="11">
    <location>
        <begin position="1"/>
        <end position="13"/>
    </location>
</feature>
<keyword evidence="3" id="KW-0677">Repeat</keyword>
<keyword evidence="13" id="KW-1185">Reference proteome</keyword>
<dbReference type="EMBL" id="VXAR01008234">
    <property type="protein sequence ID" value="NXK78673.1"/>
    <property type="molecule type" value="Genomic_DNA"/>
</dbReference>
<dbReference type="Pfam" id="PF02493">
    <property type="entry name" value="MORN"/>
    <property type="match status" value="7"/>
</dbReference>
<evidence type="ECO:0000256" key="1">
    <source>
        <dbReference type="ARBA" id="ARBA00004611"/>
    </source>
</evidence>
<evidence type="ECO:0000313" key="12">
    <source>
        <dbReference type="EMBL" id="NXK78673.1"/>
    </source>
</evidence>
<dbReference type="GO" id="GO:0007286">
    <property type="term" value="P:spermatid development"/>
    <property type="evidence" value="ECO:0007669"/>
    <property type="project" value="TreeGrafter"/>
</dbReference>
<dbReference type="Gene3D" id="2.20.110.10">
    <property type="entry name" value="Histone H3 K4-specific methyltransferase SET7/9 N-terminal domain"/>
    <property type="match status" value="3"/>
</dbReference>
<dbReference type="GO" id="GO:0005634">
    <property type="term" value="C:nucleus"/>
    <property type="evidence" value="ECO:0007669"/>
    <property type="project" value="TreeGrafter"/>
</dbReference>
<evidence type="ECO:0000256" key="4">
    <source>
        <dbReference type="ARBA" id="ARBA00022846"/>
    </source>
</evidence>
<proteinExistence type="predicted"/>
<evidence type="ECO:0000256" key="11">
    <source>
        <dbReference type="SAM" id="MobiDB-lite"/>
    </source>
</evidence>
<name>A0A7L0MC79_9PSIT</name>
<organism evidence="12 13">
    <name type="scientific">Amazona guildingii</name>
    <dbReference type="NCBI Taxonomy" id="175529"/>
    <lineage>
        <taxon>Eukaryota</taxon>
        <taxon>Metazoa</taxon>
        <taxon>Chordata</taxon>
        <taxon>Craniata</taxon>
        <taxon>Vertebrata</taxon>
        <taxon>Euteleostomi</taxon>
        <taxon>Archelosauria</taxon>
        <taxon>Archosauria</taxon>
        <taxon>Dinosauria</taxon>
        <taxon>Saurischia</taxon>
        <taxon>Theropoda</taxon>
        <taxon>Coelurosauria</taxon>
        <taxon>Aves</taxon>
        <taxon>Neognathae</taxon>
        <taxon>Neoaves</taxon>
        <taxon>Telluraves</taxon>
        <taxon>Australaves</taxon>
        <taxon>Psittaciformes</taxon>
        <taxon>Psittacidae</taxon>
        <taxon>Amazona</taxon>
    </lineage>
</organism>
<keyword evidence="6" id="KW-0206">Cytoskeleton</keyword>